<protein>
    <submittedName>
        <fullName evidence="2">Uncharacterized protein</fullName>
    </submittedName>
</protein>
<evidence type="ECO:0000256" key="1">
    <source>
        <dbReference type="SAM" id="MobiDB-lite"/>
    </source>
</evidence>
<evidence type="ECO:0000313" key="2">
    <source>
        <dbReference type="EMBL" id="KAF1931680.1"/>
    </source>
</evidence>
<reference evidence="2" key="1">
    <citation type="journal article" date="2020" name="Stud. Mycol.">
        <title>101 Dothideomycetes genomes: a test case for predicting lifestyles and emergence of pathogens.</title>
        <authorList>
            <person name="Haridas S."/>
            <person name="Albert R."/>
            <person name="Binder M."/>
            <person name="Bloem J."/>
            <person name="Labutti K."/>
            <person name="Salamov A."/>
            <person name="Andreopoulos B."/>
            <person name="Baker S."/>
            <person name="Barry K."/>
            <person name="Bills G."/>
            <person name="Bluhm B."/>
            <person name="Cannon C."/>
            <person name="Castanera R."/>
            <person name="Culley D."/>
            <person name="Daum C."/>
            <person name="Ezra D."/>
            <person name="Gonzalez J."/>
            <person name="Henrissat B."/>
            <person name="Kuo A."/>
            <person name="Liang C."/>
            <person name="Lipzen A."/>
            <person name="Lutzoni F."/>
            <person name="Magnuson J."/>
            <person name="Mondo S."/>
            <person name="Nolan M."/>
            <person name="Ohm R."/>
            <person name="Pangilinan J."/>
            <person name="Park H.-J."/>
            <person name="Ramirez L."/>
            <person name="Alfaro M."/>
            <person name="Sun H."/>
            <person name="Tritt A."/>
            <person name="Yoshinaga Y."/>
            <person name="Zwiers L.-H."/>
            <person name="Turgeon B."/>
            <person name="Goodwin S."/>
            <person name="Spatafora J."/>
            <person name="Crous P."/>
            <person name="Grigoriev I."/>
        </authorList>
    </citation>
    <scope>NUCLEOTIDE SEQUENCE</scope>
    <source>
        <strain evidence="2">CBS 183.55</strain>
    </source>
</reference>
<dbReference type="AlphaFoldDB" id="A0A6A5RWI7"/>
<feature type="region of interest" description="Disordered" evidence="1">
    <location>
        <begin position="401"/>
        <end position="428"/>
    </location>
</feature>
<sequence>MHALSASLSIKPTAEAARLPLSRTGYGGRVSAYREDGLSVCRDWRTLAPRVSVSSPATDLTCEVTGMLGACVRLQRLPMNSGSSPDVNQCRGPLPGHRRADLLLETGPETVIRRSHPGQLSAKGLVSSYKSGNGHFPQTRLLADVHGQGCVECRRSRAFEGCAQHPTLRANAASLGSAAVVKVGRAFEQPASRRAALYRRSFAQDRSALSMAAAGGQAGSGVWSKGEGSGHTLVGFAMAERSPCAAQRRSKRRRQNVVWQRACGSETGAAGKARVEQKAGAPQHAYTHRMAVWYAIAHDCRGTCVTAQQVLGALAQPNQLRAAVVAVLLKGSGSSPQHQSQHAFPWVMSLLARAPHALPCRSVLRLTAARRRRIHPTTVLPELKISSAPARTLAAAPIGLRGTLEPSTSPAIRARSPAPEPPALESAPPKSLCIRRTLHALASPPVLCIAATLPYRTRLRLQPGGPRCWRIPRKLVRRLAHQLQLSFSTTEPGLISGRTPVLSRLRIASLPQAGPVATAWTIASPTAAAARRRILILDNASARNSYCTAPFAYPYTSACAFTTIRAH</sequence>
<proteinExistence type="predicted"/>
<dbReference type="RefSeq" id="XP_033451928.1">
    <property type="nucleotide sequence ID" value="XM_033597809.1"/>
</dbReference>
<dbReference type="GeneID" id="54355476"/>
<keyword evidence="3" id="KW-1185">Reference proteome</keyword>
<dbReference type="Proteomes" id="UP000800082">
    <property type="component" value="Unassembled WGS sequence"/>
</dbReference>
<name>A0A6A5RWI7_9PLEO</name>
<gene>
    <name evidence="2" type="ORF">M421DRAFT_89941</name>
</gene>
<accession>A0A6A5RWI7</accession>
<dbReference type="EMBL" id="ML978960">
    <property type="protein sequence ID" value="KAF1931680.1"/>
    <property type="molecule type" value="Genomic_DNA"/>
</dbReference>
<feature type="compositionally biased region" description="Low complexity" evidence="1">
    <location>
        <begin position="406"/>
        <end position="428"/>
    </location>
</feature>
<organism evidence="2 3">
    <name type="scientific">Didymella exigua CBS 183.55</name>
    <dbReference type="NCBI Taxonomy" id="1150837"/>
    <lineage>
        <taxon>Eukaryota</taxon>
        <taxon>Fungi</taxon>
        <taxon>Dikarya</taxon>
        <taxon>Ascomycota</taxon>
        <taxon>Pezizomycotina</taxon>
        <taxon>Dothideomycetes</taxon>
        <taxon>Pleosporomycetidae</taxon>
        <taxon>Pleosporales</taxon>
        <taxon>Pleosporineae</taxon>
        <taxon>Didymellaceae</taxon>
        <taxon>Didymella</taxon>
    </lineage>
</organism>
<evidence type="ECO:0000313" key="3">
    <source>
        <dbReference type="Proteomes" id="UP000800082"/>
    </source>
</evidence>